<comment type="caution">
    <text evidence="2">The sequence shown here is derived from an EMBL/GenBank/DDBJ whole genome shotgun (WGS) entry which is preliminary data.</text>
</comment>
<evidence type="ECO:0000313" key="3">
    <source>
        <dbReference type="Proteomes" id="UP000289691"/>
    </source>
</evidence>
<evidence type="ECO:0000259" key="1">
    <source>
        <dbReference type="Pfam" id="PF14088"/>
    </source>
</evidence>
<dbReference type="Gene3D" id="3.40.1350.10">
    <property type="match status" value="1"/>
</dbReference>
<gene>
    <name evidence="2" type="ORF">EAF64_05895</name>
</gene>
<dbReference type="InterPro" id="IPR011856">
    <property type="entry name" value="tRNA_endonuc-like_dom_sf"/>
</dbReference>
<name>A0A498L5Z3_9EURY</name>
<dbReference type="GO" id="GO:0003676">
    <property type="term" value="F:nucleic acid binding"/>
    <property type="evidence" value="ECO:0007669"/>
    <property type="project" value="InterPro"/>
</dbReference>
<sequence>MPDFASLESQEVREYWEHEAQEFTPWIASEIRAEDVSELEDSLGLDLEIIEEEKSVGRYNVDILAEVVDDNRNVVIENQLNPSDHDHLGKSIAYASGVDADIIVWISPRFHDEHRDAIQWLNENSREGVDLFAIRLEVWKIGDSEPAVRLNPVAEPSEWKEKAKRSEGELTDTEKLQEEFWTEFRDRIEDRETPLSARKPNPQHWYNNPIGKTGFELAFILNSRDNQLRAELIIRDNAEAYRQLIDQSQQIESEFDRELTWHEPEETRAGKERSRIVVTKSADVTDQDQWDEYLDWMIEHGEQFHDVFYDRIQRL</sequence>
<keyword evidence="3" id="KW-1185">Reference proteome</keyword>
<feature type="domain" description="DUF4268" evidence="1">
    <location>
        <begin position="176"/>
        <end position="311"/>
    </location>
</feature>
<accession>A0A498L5Z3</accession>
<dbReference type="Proteomes" id="UP000289691">
    <property type="component" value="Unassembled WGS sequence"/>
</dbReference>
<reference evidence="2 3" key="1">
    <citation type="submission" date="2019-01" db="EMBL/GenBank/DDBJ databases">
        <title>Halorientalis sp. F13-25 a new haloarchaeum isolated from hypersaline water.</title>
        <authorList>
            <person name="Ana D.-V."/>
            <person name="Cristina S.-P."/>
            <person name="Antonio V."/>
        </authorList>
    </citation>
    <scope>NUCLEOTIDE SEQUENCE [LARGE SCALE GENOMIC DNA]</scope>
    <source>
        <strain evidence="2 3">F13-25</strain>
    </source>
</reference>
<organism evidence="2 3">
    <name type="scientific">Halorientalis pallida</name>
    <dbReference type="NCBI Taxonomy" id="2479928"/>
    <lineage>
        <taxon>Archaea</taxon>
        <taxon>Methanobacteriati</taxon>
        <taxon>Methanobacteriota</taxon>
        <taxon>Stenosarchaea group</taxon>
        <taxon>Halobacteria</taxon>
        <taxon>Halobacteriales</taxon>
        <taxon>Haloarculaceae</taxon>
        <taxon>Halorientalis</taxon>
    </lineage>
</organism>
<dbReference type="EMBL" id="RDFA01000002">
    <property type="protein sequence ID" value="RXK50095.1"/>
    <property type="molecule type" value="Genomic_DNA"/>
</dbReference>
<dbReference type="Pfam" id="PF14088">
    <property type="entry name" value="DUF4268"/>
    <property type="match status" value="1"/>
</dbReference>
<dbReference type="AlphaFoldDB" id="A0A498L5Z3"/>
<dbReference type="InterPro" id="IPR025364">
    <property type="entry name" value="DUF4268"/>
</dbReference>
<dbReference type="RefSeq" id="WP_129068058.1">
    <property type="nucleotide sequence ID" value="NZ_RDFA01000002.1"/>
</dbReference>
<proteinExistence type="predicted"/>
<evidence type="ECO:0000313" key="2">
    <source>
        <dbReference type="EMBL" id="RXK50095.1"/>
    </source>
</evidence>
<protein>
    <submittedName>
        <fullName evidence="2">DUF4268 domain-containing protein</fullName>
    </submittedName>
</protein>
<dbReference type="OrthoDB" id="142611at2157"/>